<evidence type="ECO:0000256" key="1">
    <source>
        <dbReference type="SAM" id="Phobius"/>
    </source>
</evidence>
<proteinExistence type="predicted"/>
<dbReference type="RefSeq" id="XP_022983923.1">
    <property type="nucleotide sequence ID" value="XM_023128155.1"/>
</dbReference>
<gene>
    <name evidence="3" type="primary">LOC111482400</name>
</gene>
<feature type="transmembrane region" description="Helical" evidence="1">
    <location>
        <begin position="118"/>
        <end position="139"/>
    </location>
</feature>
<protein>
    <submittedName>
        <fullName evidence="3">Uncharacterized protein LOC111482400 isoform X1</fullName>
    </submittedName>
</protein>
<accession>A0A6J1J931</accession>
<reference evidence="3" key="1">
    <citation type="submission" date="2025-08" db="UniProtKB">
        <authorList>
            <consortium name="RefSeq"/>
        </authorList>
    </citation>
    <scope>IDENTIFICATION</scope>
    <source>
        <tissue evidence="3">Young leaves</tissue>
    </source>
</reference>
<keyword evidence="1" id="KW-1133">Transmembrane helix</keyword>
<sequence length="338" mass="39283">MMFSLRMLFEATADATTLGYWLNWRVLICAIWVFASFTLSIWMIWEYEIKDRLGHSTQETQQDKNKLRSCEAWRPCLRQIHPIWMLAFRVCAFGSMLASLIVKTLANGASTFYYYTQWTFTLLTIYFACGSVISIYGVFICNRKRTEGLNEHLNENNMEEGQHVPLLSGKPSNLIGGNIVSYSKEQSFSPADIWSYIFEVLFQINAGAVVLTDCTYWFVIFPFLTIKDYNFSFMTINMHTLNLALLLGETALNSLTLPSFRISFFFLWTGIYVIFQWIINAVVSIGWPYPFLDLSVPYAPLWYALMGLIHIPSYGVFMLIIKLKHELMMKWFPQSYQC</sequence>
<evidence type="ECO:0000313" key="2">
    <source>
        <dbReference type="Proteomes" id="UP000504608"/>
    </source>
</evidence>
<keyword evidence="1" id="KW-0472">Membrane</keyword>
<dbReference type="PANTHER" id="PTHR12242:SF29">
    <property type="entry name" value="TRANSMEMBRANE PROTEIN"/>
    <property type="match status" value="1"/>
</dbReference>
<keyword evidence="1" id="KW-0812">Transmembrane</keyword>
<dbReference type="GeneID" id="111482400"/>
<feature type="transmembrane region" description="Helical" evidence="1">
    <location>
        <begin position="193"/>
        <end position="219"/>
    </location>
</feature>
<dbReference type="OrthoDB" id="419711at2759"/>
<dbReference type="AlphaFoldDB" id="A0A6J1J931"/>
<name>A0A6J1J931_CUCMA</name>
<feature type="transmembrane region" description="Helical" evidence="1">
    <location>
        <begin position="83"/>
        <end position="106"/>
    </location>
</feature>
<dbReference type="GO" id="GO:0016020">
    <property type="term" value="C:membrane"/>
    <property type="evidence" value="ECO:0007669"/>
    <property type="project" value="TreeGrafter"/>
</dbReference>
<evidence type="ECO:0000313" key="3">
    <source>
        <dbReference type="RefSeq" id="XP_022983923.1"/>
    </source>
</evidence>
<dbReference type="Proteomes" id="UP000504608">
    <property type="component" value="Unplaced"/>
</dbReference>
<organism evidence="2 3">
    <name type="scientific">Cucurbita maxima</name>
    <name type="common">Pumpkin</name>
    <name type="synonym">Winter squash</name>
    <dbReference type="NCBI Taxonomy" id="3661"/>
    <lineage>
        <taxon>Eukaryota</taxon>
        <taxon>Viridiplantae</taxon>
        <taxon>Streptophyta</taxon>
        <taxon>Embryophyta</taxon>
        <taxon>Tracheophyta</taxon>
        <taxon>Spermatophyta</taxon>
        <taxon>Magnoliopsida</taxon>
        <taxon>eudicotyledons</taxon>
        <taxon>Gunneridae</taxon>
        <taxon>Pentapetalae</taxon>
        <taxon>rosids</taxon>
        <taxon>fabids</taxon>
        <taxon>Cucurbitales</taxon>
        <taxon>Cucurbitaceae</taxon>
        <taxon>Cucurbiteae</taxon>
        <taxon>Cucurbita</taxon>
    </lineage>
</organism>
<dbReference type="KEGG" id="cmax:111482400"/>
<feature type="transmembrane region" description="Helical" evidence="1">
    <location>
        <begin position="20"/>
        <end position="45"/>
    </location>
</feature>
<feature type="transmembrane region" description="Helical" evidence="1">
    <location>
        <begin position="231"/>
        <end position="252"/>
    </location>
</feature>
<feature type="transmembrane region" description="Helical" evidence="1">
    <location>
        <begin position="264"/>
        <end position="289"/>
    </location>
</feature>
<feature type="transmembrane region" description="Helical" evidence="1">
    <location>
        <begin position="301"/>
        <end position="321"/>
    </location>
</feature>
<keyword evidence="2" id="KW-1185">Reference proteome</keyword>
<dbReference type="PANTHER" id="PTHR12242">
    <property type="entry name" value="OS02G0130600 PROTEIN-RELATED"/>
    <property type="match status" value="1"/>
</dbReference>